<dbReference type="AlphaFoldDB" id="A5WA17"/>
<name>A5WA17_PSEP1</name>
<proteinExistence type="predicted"/>
<gene>
    <name evidence="1" type="ordered locus">Pput_4857</name>
</gene>
<dbReference type="EMBL" id="CP000712">
    <property type="protein sequence ID" value="ABQ80977.1"/>
    <property type="molecule type" value="Genomic_DNA"/>
</dbReference>
<accession>A5WA17</accession>
<reference evidence="1" key="1">
    <citation type="submission" date="2007-05" db="EMBL/GenBank/DDBJ databases">
        <title>Complete sequence of Pseudomonas putida F1.</title>
        <authorList>
            <consortium name="US DOE Joint Genome Institute"/>
            <person name="Copeland A."/>
            <person name="Lucas S."/>
            <person name="Lapidus A."/>
            <person name="Barry K."/>
            <person name="Detter J.C."/>
            <person name="Glavina del Rio T."/>
            <person name="Hammon N."/>
            <person name="Israni S."/>
            <person name="Dalin E."/>
            <person name="Tice H."/>
            <person name="Pitluck S."/>
            <person name="Chain P."/>
            <person name="Malfatti S."/>
            <person name="Shin M."/>
            <person name="Vergez L."/>
            <person name="Schmutz J."/>
            <person name="Larimer F."/>
            <person name="Land M."/>
            <person name="Hauser L."/>
            <person name="Kyrpides N."/>
            <person name="Lykidis A."/>
            <person name="Parales R."/>
            <person name="Richardson P."/>
        </authorList>
    </citation>
    <scope>NUCLEOTIDE SEQUENCE [LARGE SCALE GENOMIC DNA]</scope>
    <source>
        <strain evidence="1">F1</strain>
    </source>
</reference>
<dbReference type="HOGENOM" id="CLU_110704_0_0_6"/>
<protein>
    <submittedName>
        <fullName evidence="1">Uncharacterized protein</fullName>
    </submittedName>
</protein>
<evidence type="ECO:0000313" key="1">
    <source>
        <dbReference type="EMBL" id="ABQ80977.1"/>
    </source>
</evidence>
<dbReference type="KEGG" id="ppf:Pput_4857"/>
<organism evidence="1">
    <name type="scientific">Pseudomonas putida (strain ATCC 700007 / DSM 6899 / JCM 31910 / BCRC 17059 / LMG 24140 / F1)</name>
    <dbReference type="NCBI Taxonomy" id="351746"/>
    <lineage>
        <taxon>Bacteria</taxon>
        <taxon>Pseudomonadati</taxon>
        <taxon>Pseudomonadota</taxon>
        <taxon>Gammaproteobacteria</taxon>
        <taxon>Pseudomonadales</taxon>
        <taxon>Pseudomonadaceae</taxon>
        <taxon>Pseudomonas</taxon>
    </lineage>
</organism>
<sequence>MPREDALRIRQVRSPCQRSDIKSFWQLTFLPVATSQGGRRSWRRWPKARQGGLRMIFEERFNQVERQLLLHKQTLRTASGLSFHASSTSWIGFHEAFKGEDGTELVIGEHSEISIAFAQEVESLRLEYYVVSDFLSEDLHMLFDAENIDYDLVAPSPRIFYWLTLEGSGFRDARPGPIATHPYYQVIDGPFRRLTISTSHAGTVHIRKLEWTGTHRH</sequence>